<sequence>MKHSNKLFSVMIGLILSTTAAKAQAGVVTQVVVKNQLKQPVSLVPSSVSQILGTGSPPNKIIPGATQAFTVISPFSNIASIHFSYTTGTQGCRFGTSLTTTPTLFGGQIPKWTKNGSRTGSNVTCDAKITSVNSTNYSYTVEFTLR</sequence>
<proteinExistence type="predicted"/>
<evidence type="ECO:0000256" key="1">
    <source>
        <dbReference type="SAM" id="SignalP"/>
    </source>
</evidence>
<organism evidence="2 3">
    <name type="scientific">Aphanizomenon flos-aquae LD13</name>
    <dbReference type="NCBI Taxonomy" id="1710894"/>
    <lineage>
        <taxon>Bacteria</taxon>
        <taxon>Bacillati</taxon>
        <taxon>Cyanobacteriota</taxon>
        <taxon>Cyanophyceae</taxon>
        <taxon>Nostocales</taxon>
        <taxon>Aphanizomenonaceae</taxon>
        <taxon>Aphanizomenon</taxon>
    </lineage>
</organism>
<dbReference type="PATRIC" id="fig|1710894.3.peg.1932"/>
<feature type="signal peptide" evidence="1">
    <location>
        <begin position="1"/>
        <end position="25"/>
    </location>
</feature>
<dbReference type="STRING" id="1803587.GCA_001593825_02709"/>
<comment type="caution">
    <text evidence="2">The sequence shown here is derived from an EMBL/GenBank/DDBJ whole genome shotgun (WGS) entry which is preliminary data.</text>
</comment>
<dbReference type="EMBL" id="LJOY01000071">
    <property type="protein sequence ID" value="OBQ21060.1"/>
    <property type="molecule type" value="Genomic_DNA"/>
</dbReference>
<evidence type="ECO:0008006" key="4">
    <source>
        <dbReference type="Google" id="ProtNLM"/>
    </source>
</evidence>
<feature type="chain" id="PRO_5008599952" description="Ig-like domain-containing protein" evidence="1">
    <location>
        <begin position="26"/>
        <end position="146"/>
    </location>
</feature>
<dbReference type="Proteomes" id="UP000092382">
    <property type="component" value="Unassembled WGS sequence"/>
</dbReference>
<dbReference type="AlphaFoldDB" id="A0A1B7VM90"/>
<evidence type="ECO:0000313" key="2">
    <source>
        <dbReference type="EMBL" id="OBQ21060.1"/>
    </source>
</evidence>
<name>A0A1B7VM90_APHFL</name>
<reference evidence="2 3" key="1">
    <citation type="submission" date="2015-09" db="EMBL/GenBank/DDBJ databases">
        <title>Whole genome shotgun sequence assembly of Aphanizomenon flos-aquae UKL13.</title>
        <authorList>
            <person name="Driscoll C."/>
        </authorList>
    </citation>
    <scope>NUCLEOTIDE SEQUENCE [LARGE SCALE GENOMIC DNA]</scope>
    <source>
        <strain evidence="2">MDT13</strain>
    </source>
</reference>
<protein>
    <recommendedName>
        <fullName evidence="4">Ig-like domain-containing protein</fullName>
    </recommendedName>
</protein>
<evidence type="ECO:0000313" key="3">
    <source>
        <dbReference type="Proteomes" id="UP000092382"/>
    </source>
</evidence>
<accession>A0A1B7VM90</accession>
<keyword evidence="1" id="KW-0732">Signal</keyword>
<gene>
    <name evidence="2" type="ORF">AN481_16675</name>
</gene>